<proteinExistence type="predicted"/>
<dbReference type="InterPro" id="IPR041373">
    <property type="entry name" value="RT_RNaseH"/>
</dbReference>
<dbReference type="Pfam" id="PF17917">
    <property type="entry name" value="RT_RNaseH"/>
    <property type="match status" value="1"/>
</dbReference>
<evidence type="ECO:0000256" key="5">
    <source>
        <dbReference type="ARBA" id="ARBA00022801"/>
    </source>
</evidence>
<dbReference type="GO" id="GO:0004519">
    <property type="term" value="F:endonuclease activity"/>
    <property type="evidence" value="ECO:0007669"/>
    <property type="project" value="UniProtKB-KW"/>
</dbReference>
<dbReference type="InterPro" id="IPR050951">
    <property type="entry name" value="Retrovirus_Pol_polyprotein"/>
</dbReference>
<dbReference type="AlphaFoldDB" id="A0A8J5QFR5"/>
<evidence type="ECO:0000256" key="4">
    <source>
        <dbReference type="ARBA" id="ARBA00022759"/>
    </source>
</evidence>
<feature type="non-terminal residue" evidence="8">
    <location>
        <position position="1"/>
    </location>
</feature>
<sequence>DRAIGGFICQPQNIDGKEVLVPISFASFKLTPTQTRYSVMEKELLAIITILKKFNYLCNGNVEVYSDHQSLSIHKAAPPPLRVARFLDVLGAYSPKLLYLPGQKNFMADILSRYQVTSIKAILDEAEVLNDDSPVSHAVKVQELQINPLSLENLDEAQLRQIKETLHRNLRLPDHRFHHPHSQKFRHSECISGFHGGVWYIS</sequence>
<dbReference type="RefSeq" id="XP_049261412.1">
    <property type="nucleotide sequence ID" value="XM_049409359.1"/>
</dbReference>
<evidence type="ECO:0000256" key="3">
    <source>
        <dbReference type="ARBA" id="ARBA00022722"/>
    </source>
</evidence>
<comment type="caution">
    <text evidence="8">The sequence shown here is derived from an EMBL/GenBank/DDBJ whole genome shotgun (WGS) entry which is preliminary data.</text>
</comment>
<name>A0A8J5QFR5_9ASCO</name>
<keyword evidence="1" id="KW-0808">Transferase</keyword>
<dbReference type="GO" id="GO:0016787">
    <property type="term" value="F:hydrolase activity"/>
    <property type="evidence" value="ECO:0007669"/>
    <property type="project" value="UniProtKB-KW"/>
</dbReference>
<feature type="domain" description="Reverse transcriptase RNase H-like" evidence="7">
    <location>
        <begin position="2"/>
        <end position="93"/>
    </location>
</feature>
<evidence type="ECO:0000256" key="6">
    <source>
        <dbReference type="ARBA" id="ARBA00022918"/>
    </source>
</evidence>
<dbReference type="GeneID" id="73472107"/>
<dbReference type="EMBL" id="JAGSYN010000251">
    <property type="protein sequence ID" value="KAG7661179.1"/>
    <property type="molecule type" value="Genomic_DNA"/>
</dbReference>
<keyword evidence="4" id="KW-0255">Endonuclease</keyword>
<dbReference type="Proteomes" id="UP000694255">
    <property type="component" value="Unassembled WGS sequence"/>
</dbReference>
<evidence type="ECO:0000256" key="2">
    <source>
        <dbReference type="ARBA" id="ARBA00022695"/>
    </source>
</evidence>
<evidence type="ECO:0000256" key="1">
    <source>
        <dbReference type="ARBA" id="ARBA00022679"/>
    </source>
</evidence>
<keyword evidence="2" id="KW-0548">Nucleotidyltransferase</keyword>
<dbReference type="GO" id="GO:0003964">
    <property type="term" value="F:RNA-directed DNA polymerase activity"/>
    <property type="evidence" value="ECO:0007669"/>
    <property type="project" value="UniProtKB-KW"/>
</dbReference>
<gene>
    <name evidence="8" type="ORF">J8A68_005307</name>
</gene>
<evidence type="ECO:0000259" key="7">
    <source>
        <dbReference type="Pfam" id="PF17917"/>
    </source>
</evidence>
<protein>
    <recommendedName>
        <fullName evidence="7">Reverse transcriptase RNase H-like domain-containing protein</fullName>
    </recommendedName>
</protein>
<evidence type="ECO:0000313" key="8">
    <source>
        <dbReference type="EMBL" id="KAG7661179.1"/>
    </source>
</evidence>
<keyword evidence="5" id="KW-0378">Hydrolase</keyword>
<dbReference type="PANTHER" id="PTHR37984">
    <property type="entry name" value="PROTEIN CBG26694"/>
    <property type="match status" value="1"/>
</dbReference>
<evidence type="ECO:0000313" key="9">
    <source>
        <dbReference type="Proteomes" id="UP000694255"/>
    </source>
</evidence>
<dbReference type="OrthoDB" id="4096693at2759"/>
<dbReference type="CDD" id="cd09274">
    <property type="entry name" value="RNase_HI_RT_Ty3"/>
    <property type="match status" value="1"/>
</dbReference>
<keyword evidence="3" id="KW-0540">Nuclease</keyword>
<dbReference type="PANTHER" id="PTHR37984:SF7">
    <property type="entry name" value="INTEGRASE CATALYTIC DOMAIN-CONTAINING PROTEIN"/>
    <property type="match status" value="1"/>
</dbReference>
<organism evidence="8 9">
    <name type="scientific">[Candida] subhashii</name>
    <dbReference type="NCBI Taxonomy" id="561895"/>
    <lineage>
        <taxon>Eukaryota</taxon>
        <taxon>Fungi</taxon>
        <taxon>Dikarya</taxon>
        <taxon>Ascomycota</taxon>
        <taxon>Saccharomycotina</taxon>
        <taxon>Pichiomycetes</taxon>
        <taxon>Debaryomycetaceae</taxon>
        <taxon>Spathaspora</taxon>
    </lineage>
</organism>
<accession>A0A8J5QFR5</accession>
<keyword evidence="9" id="KW-1185">Reference proteome</keyword>
<reference evidence="8 9" key="1">
    <citation type="journal article" date="2021" name="DNA Res.">
        <title>Genome analysis of Candida subhashii reveals its hybrid nature and dual mitochondrial genome conformations.</title>
        <authorList>
            <person name="Mixao V."/>
            <person name="Hegedusova E."/>
            <person name="Saus E."/>
            <person name="Pryszcz L.P."/>
            <person name="Cillingova A."/>
            <person name="Nosek J."/>
            <person name="Gabaldon T."/>
        </authorList>
    </citation>
    <scope>NUCLEOTIDE SEQUENCE [LARGE SCALE GENOMIC DNA]</scope>
    <source>
        <strain evidence="8 9">CBS 10753</strain>
    </source>
</reference>
<keyword evidence="6" id="KW-0695">RNA-directed DNA polymerase</keyword>